<dbReference type="RefSeq" id="WP_132939639.1">
    <property type="nucleotide sequence ID" value="NZ_CP119676.1"/>
</dbReference>
<feature type="transmembrane region" description="Helical" evidence="10">
    <location>
        <begin position="21"/>
        <end position="43"/>
    </location>
</feature>
<evidence type="ECO:0000313" key="13">
    <source>
        <dbReference type="EMBL" id="TCS61348.1"/>
    </source>
</evidence>
<keyword evidence="14" id="KW-1185">Reference proteome</keyword>
<organism evidence="13 14">
    <name type="scientific">Varunaivibrio sulfuroxidans</name>
    <dbReference type="NCBI Taxonomy" id="1773489"/>
    <lineage>
        <taxon>Bacteria</taxon>
        <taxon>Pseudomonadati</taxon>
        <taxon>Pseudomonadota</taxon>
        <taxon>Alphaproteobacteria</taxon>
        <taxon>Rhodospirillales</taxon>
        <taxon>Magnetovibrionaceae</taxon>
        <taxon>Varunaivibrio</taxon>
    </lineage>
</organism>
<gene>
    <name evidence="13" type="ORF">EDD55_108150</name>
</gene>
<dbReference type="PANTHER" id="PTHR43394">
    <property type="entry name" value="ATP-DEPENDENT PERMEASE MDL1, MITOCHONDRIAL"/>
    <property type="match status" value="1"/>
</dbReference>
<dbReference type="Proteomes" id="UP000295304">
    <property type="component" value="Unassembled WGS sequence"/>
</dbReference>
<protein>
    <submittedName>
        <fullName evidence="13">ATP-binding cassette subfamily C protein LapB</fullName>
    </submittedName>
</protein>
<dbReference type="SUPFAM" id="SSF52540">
    <property type="entry name" value="P-loop containing nucleoside triphosphate hydrolases"/>
    <property type="match status" value="1"/>
</dbReference>
<dbReference type="InterPro" id="IPR003439">
    <property type="entry name" value="ABC_transporter-like_ATP-bd"/>
</dbReference>
<proteinExistence type="predicted"/>
<dbReference type="SUPFAM" id="SSF90123">
    <property type="entry name" value="ABC transporter transmembrane region"/>
    <property type="match status" value="1"/>
</dbReference>
<dbReference type="PROSITE" id="PS00211">
    <property type="entry name" value="ABC_TRANSPORTER_1"/>
    <property type="match status" value="1"/>
</dbReference>
<feature type="domain" description="ABC transmembrane type-1" evidence="12">
    <location>
        <begin position="25"/>
        <end position="304"/>
    </location>
</feature>
<keyword evidence="2" id="KW-0813">Transport</keyword>
<evidence type="ECO:0000256" key="6">
    <source>
        <dbReference type="ARBA" id="ARBA00022840"/>
    </source>
</evidence>
<comment type="subcellular location">
    <subcellularLocation>
        <location evidence="1">Cell membrane</location>
        <topology evidence="1">Multi-pass membrane protein</topology>
    </subcellularLocation>
</comment>
<keyword evidence="6 13" id="KW-0067">ATP-binding</keyword>
<accession>A0A4R3J687</accession>
<dbReference type="CDD" id="cd18586">
    <property type="entry name" value="ABC_6TM_PrtD_like"/>
    <property type="match status" value="1"/>
</dbReference>
<evidence type="ECO:0000256" key="8">
    <source>
        <dbReference type="ARBA" id="ARBA00023136"/>
    </source>
</evidence>
<dbReference type="InterPro" id="IPR003593">
    <property type="entry name" value="AAA+_ATPase"/>
</dbReference>
<feature type="transmembrane region" description="Helical" evidence="10">
    <location>
        <begin position="161"/>
        <end position="177"/>
    </location>
</feature>
<dbReference type="InterPro" id="IPR036640">
    <property type="entry name" value="ABC1_TM_sf"/>
</dbReference>
<evidence type="ECO:0000256" key="9">
    <source>
        <dbReference type="SAM" id="MobiDB-lite"/>
    </source>
</evidence>
<evidence type="ECO:0000256" key="5">
    <source>
        <dbReference type="ARBA" id="ARBA00022741"/>
    </source>
</evidence>
<evidence type="ECO:0000256" key="4">
    <source>
        <dbReference type="ARBA" id="ARBA00022692"/>
    </source>
</evidence>
<feature type="compositionally biased region" description="Polar residues" evidence="9">
    <location>
        <begin position="808"/>
        <end position="825"/>
    </location>
</feature>
<dbReference type="PANTHER" id="PTHR43394:SF1">
    <property type="entry name" value="ATP-BINDING CASSETTE SUB-FAMILY B MEMBER 10, MITOCHONDRIAL"/>
    <property type="match status" value="1"/>
</dbReference>
<evidence type="ECO:0000256" key="3">
    <source>
        <dbReference type="ARBA" id="ARBA00022475"/>
    </source>
</evidence>
<dbReference type="InterPro" id="IPR039421">
    <property type="entry name" value="Type_1_exporter"/>
</dbReference>
<evidence type="ECO:0000256" key="10">
    <source>
        <dbReference type="SAM" id="Phobius"/>
    </source>
</evidence>
<comment type="caution">
    <text evidence="13">The sequence shown here is derived from an EMBL/GenBank/DDBJ whole genome shotgun (WGS) entry which is preliminary data.</text>
</comment>
<dbReference type="Pfam" id="PF00664">
    <property type="entry name" value="ABC_membrane"/>
    <property type="match status" value="1"/>
</dbReference>
<dbReference type="AlphaFoldDB" id="A0A4R3J687"/>
<dbReference type="GO" id="GO:0005886">
    <property type="term" value="C:plasma membrane"/>
    <property type="evidence" value="ECO:0007669"/>
    <property type="project" value="UniProtKB-SubCell"/>
</dbReference>
<dbReference type="Gene3D" id="1.20.1560.10">
    <property type="entry name" value="ABC transporter type 1, transmembrane domain"/>
    <property type="match status" value="1"/>
</dbReference>
<evidence type="ECO:0000313" key="14">
    <source>
        <dbReference type="Proteomes" id="UP000295304"/>
    </source>
</evidence>
<name>A0A4R3J687_9PROT</name>
<dbReference type="PROSITE" id="PS50929">
    <property type="entry name" value="ABC_TM1F"/>
    <property type="match status" value="1"/>
</dbReference>
<dbReference type="Pfam" id="PF00005">
    <property type="entry name" value="ABC_tran"/>
    <property type="match status" value="1"/>
</dbReference>
<keyword evidence="7 10" id="KW-1133">Transmembrane helix</keyword>
<dbReference type="InterPro" id="IPR011527">
    <property type="entry name" value="ABC1_TM_dom"/>
</dbReference>
<evidence type="ECO:0000256" key="7">
    <source>
        <dbReference type="ARBA" id="ARBA00022989"/>
    </source>
</evidence>
<dbReference type="GO" id="GO:0015421">
    <property type="term" value="F:ABC-type oligopeptide transporter activity"/>
    <property type="evidence" value="ECO:0007669"/>
    <property type="project" value="TreeGrafter"/>
</dbReference>
<feature type="transmembrane region" description="Helical" evidence="10">
    <location>
        <begin position="248"/>
        <end position="269"/>
    </location>
</feature>
<dbReference type="FunFam" id="3.40.50.300:FF:000299">
    <property type="entry name" value="ABC transporter ATP-binding protein/permease"/>
    <property type="match status" value="1"/>
</dbReference>
<feature type="domain" description="ABC transporter" evidence="11">
    <location>
        <begin position="336"/>
        <end position="571"/>
    </location>
</feature>
<dbReference type="PROSITE" id="PS50893">
    <property type="entry name" value="ABC_TRANSPORTER_2"/>
    <property type="match status" value="1"/>
</dbReference>
<feature type="transmembrane region" description="Helical" evidence="10">
    <location>
        <begin position="55"/>
        <end position="76"/>
    </location>
</feature>
<keyword evidence="8 10" id="KW-0472">Membrane</keyword>
<dbReference type="EMBL" id="SLZW01000008">
    <property type="protein sequence ID" value="TCS61348.1"/>
    <property type="molecule type" value="Genomic_DNA"/>
</dbReference>
<dbReference type="OrthoDB" id="5288404at2"/>
<keyword evidence="3" id="KW-1003">Cell membrane</keyword>
<dbReference type="GO" id="GO:0005524">
    <property type="term" value="F:ATP binding"/>
    <property type="evidence" value="ECO:0007669"/>
    <property type="project" value="UniProtKB-KW"/>
</dbReference>
<dbReference type="InterPro" id="IPR047957">
    <property type="entry name" value="ABC_AprD-like_6TM"/>
</dbReference>
<feature type="compositionally biased region" description="Low complexity" evidence="9">
    <location>
        <begin position="719"/>
        <end position="739"/>
    </location>
</feature>
<dbReference type="SMART" id="SM00382">
    <property type="entry name" value="AAA"/>
    <property type="match status" value="1"/>
</dbReference>
<feature type="compositionally biased region" description="Basic and acidic residues" evidence="9">
    <location>
        <begin position="616"/>
        <end position="634"/>
    </location>
</feature>
<dbReference type="Gene3D" id="3.40.50.300">
    <property type="entry name" value="P-loop containing nucleotide triphosphate hydrolases"/>
    <property type="match status" value="1"/>
</dbReference>
<sequence length="837" mass="90778">MSEEPHARSWIRPFLAPIKPIFREIIAMSFFVNVMALAVPVFVMQVYDRVVYNQGISTLEGLLIGMVFVLIFDYVLRQARSRILQTIALRVDIEVGKHLFAKLMGAPMKALEARPSAYWQALFRDVDVVRNTLSGASAVLVADLPFVVIFVTLIFIIATPVAWVLLIVLPVFMFVAWRSGNVMAQANAQELRSTQSRDDLIAEMISSRTTIKALALDRALRPIWEEKHAKNIKNAVDRGRKTDSFTNLGASLSMLTSISLTTIGVLAIIDQQITMGALIATNMLSGRILGPLNQLVGTWRTYNGFNQSVERLGQFFDMPSERESSDIEIDRPQGHLSIEAVSFAYGEDQAPVVSNVSFKVEKGGIHALVGRNGSGKTTLLKLVQGLYHPNSGRITIDDADIAQFTRTELASWMGYVPQESVLFAGTIRDNVAKRMPGASDEEIIKAATEAGVHHFIIDMPDGYATEIGEAGARLSGGQRQRIAIARALVGDPPVILLDEPSSHLDRHAEQELRNTLKKISKDRTVIVVTHSPILLGACDYLYALDHGKLALAGPSSEILPRLFGVAKPATSEEESRPKRTPKGAPQEQPKGTPQEQTGDTQTRKPPLPAPSTTPSVEKKIPASLLRERPSHGKEPSAPSGAPALNLTRARQKAETPHAPLNWEPPKRDKPLAPIGAPGTRKSVQAPQEPRADRTPPQNNTPPGAQASPPPTTVLRPRGAQPISPASSPLSPSRQPSSRIKGPQGGGATVTLHPRGRAPTHKVAPGEHVTPPKTAWKMGAPIRPVSIDGAPGIHASSATTKSGEKDQSSSRPTRTNAVTLRPITQTRIDDPDNDEGDK</sequence>
<dbReference type="GO" id="GO:0016887">
    <property type="term" value="F:ATP hydrolysis activity"/>
    <property type="evidence" value="ECO:0007669"/>
    <property type="project" value="InterPro"/>
</dbReference>
<reference evidence="13 14" key="1">
    <citation type="submission" date="2019-03" db="EMBL/GenBank/DDBJ databases">
        <title>Genomic Encyclopedia of Type Strains, Phase IV (KMG-IV): sequencing the most valuable type-strain genomes for metagenomic binning, comparative biology and taxonomic classification.</title>
        <authorList>
            <person name="Goeker M."/>
        </authorList>
    </citation>
    <scope>NUCLEOTIDE SEQUENCE [LARGE SCALE GENOMIC DNA]</scope>
    <source>
        <strain evidence="13 14">DSM 101688</strain>
    </source>
</reference>
<feature type="compositionally biased region" description="Polar residues" evidence="9">
    <location>
        <begin position="589"/>
        <end position="600"/>
    </location>
</feature>
<dbReference type="InterPro" id="IPR017871">
    <property type="entry name" value="ABC_transporter-like_CS"/>
</dbReference>
<keyword evidence="5" id="KW-0547">Nucleotide-binding</keyword>
<feature type="transmembrane region" description="Helical" evidence="10">
    <location>
        <begin position="133"/>
        <end position="155"/>
    </location>
</feature>
<evidence type="ECO:0000259" key="11">
    <source>
        <dbReference type="PROSITE" id="PS50893"/>
    </source>
</evidence>
<dbReference type="InterPro" id="IPR027417">
    <property type="entry name" value="P-loop_NTPase"/>
</dbReference>
<evidence type="ECO:0000256" key="2">
    <source>
        <dbReference type="ARBA" id="ARBA00022448"/>
    </source>
</evidence>
<keyword evidence="4 10" id="KW-0812">Transmembrane</keyword>
<feature type="region of interest" description="Disordered" evidence="9">
    <location>
        <begin position="567"/>
        <end position="837"/>
    </location>
</feature>
<evidence type="ECO:0000256" key="1">
    <source>
        <dbReference type="ARBA" id="ARBA00004651"/>
    </source>
</evidence>
<evidence type="ECO:0000259" key="12">
    <source>
        <dbReference type="PROSITE" id="PS50929"/>
    </source>
</evidence>